<dbReference type="AlphaFoldDB" id="A0ABD3QRW7"/>
<keyword evidence="5" id="KW-1185">Reference proteome</keyword>
<dbReference type="InterPro" id="IPR026848">
    <property type="entry name" value="Fancl"/>
</dbReference>
<proteinExistence type="predicted"/>
<sequence length="537" mass="60472">MSDLDPIAILSDISANQLESTVHCHDYRCLLRLRSFRSDGGDACVSNQISIPDVLTLSATPIVSDQEKKHHCLGRGNDDTDVGLPLLPKLRNETSSGEKIPSPESWQNHPCGELIRTSNLLQTQLYERLKDASNGALSGVAEGPLGIHEEFLRRSEAIIKELLEAIQQHLRKEQACNDGDDRNTSTKQHNSSHRKNAPLHSNAMKSHPPLSYYAALLRQLQILHETPNVIDINLYNADSSKNTDKSGIPTDITRLSVTCMDGKKRSHTWHAELYPSIVLTVDFPEDFSLIDNNLELEKWWDDEKSASNHLLLPEIQRRFQQGLDRYQPLFDELDQLDSHLWILEPSLPARRCSIERRIALWEGGASMVIVLDPEKPRAIPVLVRFIGLTAARNADKDVDWSASFADFVTEGAEEDLASKRWSEERSVRENLELWFGSPLPSPLSSVKSDYLVECGICYTHRLPSDDVMSDENLRSEEGALPDVKCNNLTCNKHYHEACLFEWLHSLPTAKTSFDRIFGSCPYCCEAVSVSTANGRRN</sequence>
<feature type="region of interest" description="Disordered" evidence="1">
    <location>
        <begin position="173"/>
        <end position="204"/>
    </location>
</feature>
<accession>A0ABD3QRW7</accession>
<evidence type="ECO:0000259" key="3">
    <source>
        <dbReference type="Pfam" id="PF18891"/>
    </source>
</evidence>
<dbReference type="Proteomes" id="UP001516023">
    <property type="component" value="Unassembled WGS sequence"/>
</dbReference>
<dbReference type="Gene3D" id="3.10.110.20">
    <property type="entry name" value="RWD domain-like"/>
    <property type="match status" value="1"/>
</dbReference>
<dbReference type="InterPro" id="IPR013083">
    <property type="entry name" value="Znf_RING/FYVE/PHD"/>
</dbReference>
<dbReference type="Gene3D" id="3.30.40.10">
    <property type="entry name" value="Zinc/RING finger domain, C3HC4 (zinc finger)"/>
    <property type="match status" value="1"/>
</dbReference>
<dbReference type="Pfam" id="PF18891">
    <property type="entry name" value="FANCL_d3"/>
    <property type="match status" value="1"/>
</dbReference>
<comment type="caution">
    <text evidence="4">The sequence shown here is derived from an EMBL/GenBank/DDBJ whole genome shotgun (WGS) entry which is preliminary data.</text>
</comment>
<organism evidence="4 5">
    <name type="scientific">Cyclotella cryptica</name>
    <dbReference type="NCBI Taxonomy" id="29204"/>
    <lineage>
        <taxon>Eukaryota</taxon>
        <taxon>Sar</taxon>
        <taxon>Stramenopiles</taxon>
        <taxon>Ochrophyta</taxon>
        <taxon>Bacillariophyta</taxon>
        <taxon>Coscinodiscophyceae</taxon>
        <taxon>Thalassiosirophycidae</taxon>
        <taxon>Stephanodiscales</taxon>
        <taxon>Stephanodiscaceae</taxon>
        <taxon>Cyclotella</taxon>
    </lineage>
</organism>
<dbReference type="SUPFAM" id="SSF57850">
    <property type="entry name" value="RING/U-box"/>
    <property type="match status" value="1"/>
</dbReference>
<feature type="compositionally biased region" description="Basic and acidic residues" evidence="1">
    <location>
        <begin position="173"/>
        <end position="184"/>
    </location>
</feature>
<evidence type="ECO:0000313" key="4">
    <source>
        <dbReference type="EMBL" id="KAL3803140.1"/>
    </source>
</evidence>
<dbReference type="SMART" id="SM01197">
    <property type="entry name" value="FANCL_C"/>
    <property type="match status" value="1"/>
</dbReference>
<evidence type="ECO:0008006" key="6">
    <source>
        <dbReference type="Google" id="ProtNLM"/>
    </source>
</evidence>
<reference evidence="4 5" key="1">
    <citation type="journal article" date="2020" name="G3 (Bethesda)">
        <title>Improved Reference Genome for Cyclotella cryptica CCMP332, a Model for Cell Wall Morphogenesis, Salinity Adaptation, and Lipid Production in Diatoms (Bacillariophyta).</title>
        <authorList>
            <person name="Roberts W.R."/>
            <person name="Downey K.M."/>
            <person name="Ruck E.C."/>
            <person name="Traller J.C."/>
            <person name="Alverson A.J."/>
        </authorList>
    </citation>
    <scope>NUCLEOTIDE SEQUENCE [LARGE SCALE GENOMIC DNA]</scope>
    <source>
        <strain evidence="4 5">CCMP332</strain>
    </source>
</reference>
<protein>
    <recommendedName>
        <fullName evidence="6">E3 ubiquitin-protein ligase FANCL</fullName>
    </recommendedName>
</protein>
<dbReference type="InterPro" id="IPR026850">
    <property type="entry name" value="FANCL_C"/>
</dbReference>
<name>A0ABD3QRW7_9STRA</name>
<feature type="domain" description="FANCL UBC-like" evidence="3">
    <location>
        <begin position="328"/>
        <end position="440"/>
    </location>
</feature>
<dbReference type="Pfam" id="PF11793">
    <property type="entry name" value="FANCL_C"/>
    <property type="match status" value="1"/>
</dbReference>
<dbReference type="PANTHER" id="PTHR13206">
    <property type="entry name" value="UBIQUITIN LIGASE PROTEIN PHF9 FANCONI ANEMIA GROUP L PROTEIN"/>
    <property type="match status" value="1"/>
</dbReference>
<dbReference type="CDD" id="cd23832">
    <property type="entry name" value="DRWD-C_FANCL"/>
    <property type="match status" value="1"/>
</dbReference>
<gene>
    <name evidence="4" type="ORF">HJC23_003415</name>
</gene>
<dbReference type="InterPro" id="IPR043003">
    <property type="entry name" value="FANCL_d3_sf"/>
</dbReference>
<evidence type="ECO:0000313" key="5">
    <source>
        <dbReference type="Proteomes" id="UP001516023"/>
    </source>
</evidence>
<dbReference type="InterPro" id="IPR044037">
    <property type="entry name" value="FANCL_d3"/>
</dbReference>
<feature type="domain" description="FANCL C-terminal" evidence="2">
    <location>
        <begin position="452"/>
        <end position="531"/>
    </location>
</feature>
<dbReference type="CDD" id="cd16490">
    <property type="entry name" value="RING-CH-C4HC3_FANCL"/>
    <property type="match status" value="1"/>
</dbReference>
<dbReference type="EMBL" id="JABMIG020000015">
    <property type="protein sequence ID" value="KAL3803140.1"/>
    <property type="molecule type" value="Genomic_DNA"/>
</dbReference>
<dbReference type="PANTHER" id="PTHR13206:SF0">
    <property type="entry name" value="E3 UBIQUITIN-PROTEIN LIGASE FANCL"/>
    <property type="match status" value="1"/>
</dbReference>
<evidence type="ECO:0000256" key="1">
    <source>
        <dbReference type="SAM" id="MobiDB-lite"/>
    </source>
</evidence>
<evidence type="ECO:0000259" key="2">
    <source>
        <dbReference type="Pfam" id="PF11793"/>
    </source>
</evidence>